<keyword evidence="3 5" id="KW-0547">Nucleotide-binding</keyword>
<organism evidence="11 12">
    <name type="scientific">Jhaorihella thermophila</name>
    <dbReference type="NCBI Taxonomy" id="488547"/>
    <lineage>
        <taxon>Bacteria</taxon>
        <taxon>Pseudomonadati</taxon>
        <taxon>Pseudomonadota</taxon>
        <taxon>Alphaproteobacteria</taxon>
        <taxon>Rhodobacterales</taxon>
        <taxon>Paracoccaceae</taxon>
        <taxon>Jhaorihella</taxon>
    </lineage>
</organism>
<dbReference type="InterPro" id="IPR003008">
    <property type="entry name" value="Tubulin_FtsZ_GTPase"/>
</dbReference>
<gene>
    <name evidence="5" type="primary">ftsZ</name>
    <name evidence="11" type="ORF">SAMN05421751_102162</name>
</gene>
<dbReference type="GO" id="GO:0005737">
    <property type="term" value="C:cytoplasm"/>
    <property type="evidence" value="ECO:0007669"/>
    <property type="project" value="UniProtKB-SubCell"/>
</dbReference>
<dbReference type="InterPro" id="IPR000158">
    <property type="entry name" value="Cell_div_FtsZ"/>
</dbReference>
<dbReference type="OrthoDB" id="9813375at2"/>
<dbReference type="SUPFAM" id="SSF52490">
    <property type="entry name" value="Tubulin nucleotide-binding domain-like"/>
    <property type="match status" value="1"/>
</dbReference>
<dbReference type="Proteomes" id="UP000236742">
    <property type="component" value="Unassembled WGS sequence"/>
</dbReference>
<dbReference type="PRINTS" id="PR00423">
    <property type="entry name" value="CELLDVISFTSZ"/>
</dbReference>
<dbReference type="PANTHER" id="PTHR30314">
    <property type="entry name" value="CELL DIVISION PROTEIN FTSZ-RELATED"/>
    <property type="match status" value="1"/>
</dbReference>
<accession>A0A1H5TA96</accession>
<dbReference type="PANTHER" id="PTHR30314:SF3">
    <property type="entry name" value="MITOCHONDRIAL DIVISION PROTEIN FSZA"/>
    <property type="match status" value="1"/>
</dbReference>
<feature type="domain" description="Tubulin/FtsZ 2-layer sandwich" evidence="10">
    <location>
        <begin position="210"/>
        <end position="328"/>
    </location>
</feature>
<evidence type="ECO:0000256" key="1">
    <source>
        <dbReference type="ARBA" id="ARBA00009690"/>
    </source>
</evidence>
<dbReference type="RefSeq" id="WP_104006826.1">
    <property type="nucleotide sequence ID" value="NZ_FNVD01000002.1"/>
</dbReference>
<dbReference type="InterPro" id="IPR037103">
    <property type="entry name" value="Tubulin/FtsZ-like_C"/>
</dbReference>
<dbReference type="NCBIfam" id="TIGR00065">
    <property type="entry name" value="ftsZ"/>
    <property type="match status" value="1"/>
</dbReference>
<feature type="region of interest" description="Disordered" evidence="8">
    <location>
        <begin position="328"/>
        <end position="353"/>
    </location>
</feature>
<feature type="compositionally biased region" description="Low complexity" evidence="8">
    <location>
        <begin position="488"/>
        <end position="503"/>
    </location>
</feature>
<evidence type="ECO:0000259" key="9">
    <source>
        <dbReference type="SMART" id="SM00864"/>
    </source>
</evidence>
<comment type="subunit">
    <text evidence="5">Homodimer. Polymerizes to form a dynamic ring structure in a strictly GTP-dependent manner. Interacts directly with several other division proteins.</text>
</comment>
<dbReference type="SUPFAM" id="SSF55307">
    <property type="entry name" value="Tubulin C-terminal domain-like"/>
    <property type="match status" value="1"/>
</dbReference>
<dbReference type="CDD" id="cd02201">
    <property type="entry name" value="FtsZ_type1"/>
    <property type="match status" value="1"/>
</dbReference>
<dbReference type="FunFam" id="3.30.1330.20:FF:000011">
    <property type="entry name" value="Cell division protein FtsZ"/>
    <property type="match status" value="1"/>
</dbReference>
<evidence type="ECO:0000256" key="8">
    <source>
        <dbReference type="SAM" id="MobiDB-lite"/>
    </source>
</evidence>
<dbReference type="InterPro" id="IPR024757">
    <property type="entry name" value="FtsZ_C"/>
</dbReference>
<name>A0A1H5TA96_9RHOB</name>
<feature type="domain" description="Tubulin/FtsZ GTPase" evidence="9">
    <location>
        <begin position="16"/>
        <end position="208"/>
    </location>
</feature>
<evidence type="ECO:0000256" key="7">
    <source>
        <dbReference type="RuleBase" id="RU000631"/>
    </source>
</evidence>
<dbReference type="GO" id="GO:0051258">
    <property type="term" value="P:protein polymerization"/>
    <property type="evidence" value="ECO:0007669"/>
    <property type="project" value="UniProtKB-UniRule"/>
</dbReference>
<dbReference type="SMART" id="SM00865">
    <property type="entry name" value="Tubulin_C"/>
    <property type="match status" value="1"/>
</dbReference>
<feature type="binding site" evidence="5">
    <location>
        <begin position="111"/>
        <end position="113"/>
    </location>
    <ligand>
        <name>GTP</name>
        <dbReference type="ChEBI" id="CHEBI:37565"/>
    </ligand>
</feature>
<dbReference type="InterPro" id="IPR020805">
    <property type="entry name" value="Cell_div_FtsZ_CS"/>
</dbReference>
<comment type="similarity">
    <text evidence="1 5 7">Belongs to the FtsZ family.</text>
</comment>
<comment type="function">
    <text evidence="5 7">Essential cell division protein that forms a contractile ring structure (Z ring) at the future cell division site. The regulation of the ring assembly controls the timing and the location of cell division. One of the functions of the FtsZ ring is to recruit other cell division proteins to the septum to produce a new cell wall between the dividing cells. Binds GTP and shows GTPase activity.</text>
</comment>
<dbReference type="PROSITE" id="PS01135">
    <property type="entry name" value="FTSZ_2"/>
    <property type="match status" value="1"/>
</dbReference>
<dbReference type="AlphaFoldDB" id="A0A1H5TA96"/>
<dbReference type="Gene3D" id="3.30.1330.20">
    <property type="entry name" value="Tubulin/FtsZ, C-terminal domain"/>
    <property type="match status" value="1"/>
</dbReference>
<reference evidence="11 12" key="1">
    <citation type="submission" date="2016-10" db="EMBL/GenBank/DDBJ databases">
        <authorList>
            <person name="de Groot N.N."/>
        </authorList>
    </citation>
    <scope>NUCLEOTIDE SEQUENCE [LARGE SCALE GENOMIC DNA]</scope>
    <source>
        <strain evidence="11 12">DSM 23413</strain>
    </source>
</reference>
<evidence type="ECO:0000256" key="5">
    <source>
        <dbReference type="HAMAP-Rule" id="MF_00909"/>
    </source>
</evidence>
<evidence type="ECO:0000256" key="2">
    <source>
        <dbReference type="ARBA" id="ARBA00022490"/>
    </source>
</evidence>
<evidence type="ECO:0000313" key="12">
    <source>
        <dbReference type="Proteomes" id="UP000236742"/>
    </source>
</evidence>
<feature type="region of interest" description="Disordered" evidence="8">
    <location>
        <begin position="429"/>
        <end position="531"/>
    </location>
</feature>
<evidence type="ECO:0000256" key="4">
    <source>
        <dbReference type="ARBA" id="ARBA00023134"/>
    </source>
</evidence>
<feature type="binding site" evidence="5">
    <location>
        <position position="146"/>
    </location>
    <ligand>
        <name>GTP</name>
        <dbReference type="ChEBI" id="CHEBI:37565"/>
    </ligand>
</feature>
<dbReference type="InterPro" id="IPR045061">
    <property type="entry name" value="FtsZ/CetZ"/>
</dbReference>
<keyword evidence="2 5" id="KW-0963">Cytoplasm</keyword>
<dbReference type="Pfam" id="PF00091">
    <property type="entry name" value="Tubulin"/>
    <property type="match status" value="1"/>
</dbReference>
<dbReference type="InterPro" id="IPR018316">
    <property type="entry name" value="Tubulin/FtsZ_2-layer-sand-dom"/>
</dbReference>
<dbReference type="HAMAP" id="MF_00909">
    <property type="entry name" value="FtsZ"/>
    <property type="match status" value="1"/>
</dbReference>
<dbReference type="FunFam" id="3.40.50.1440:FF:000001">
    <property type="entry name" value="Cell division protein FtsZ"/>
    <property type="match status" value="1"/>
</dbReference>
<dbReference type="InterPro" id="IPR008280">
    <property type="entry name" value="Tub_FtsZ_C"/>
</dbReference>
<dbReference type="GO" id="GO:0000917">
    <property type="term" value="P:division septum assembly"/>
    <property type="evidence" value="ECO:0007669"/>
    <property type="project" value="UniProtKB-KW"/>
</dbReference>
<dbReference type="SMART" id="SM00864">
    <property type="entry name" value="Tubulin"/>
    <property type="match status" value="1"/>
</dbReference>
<feature type="binding site" evidence="5">
    <location>
        <position position="142"/>
    </location>
    <ligand>
        <name>GTP</name>
        <dbReference type="ChEBI" id="CHEBI:37565"/>
    </ligand>
</feature>
<dbReference type="GO" id="GO:0003924">
    <property type="term" value="F:GTPase activity"/>
    <property type="evidence" value="ECO:0007669"/>
    <property type="project" value="UniProtKB-UniRule"/>
</dbReference>
<dbReference type="GO" id="GO:0005525">
    <property type="term" value="F:GTP binding"/>
    <property type="evidence" value="ECO:0007669"/>
    <property type="project" value="UniProtKB-UniRule"/>
</dbReference>
<comment type="subcellular location">
    <subcellularLocation>
        <location evidence="5">Cytoplasm</location>
    </subcellularLocation>
    <text evidence="5">Assembles at midcell at the inner surface of the cytoplasmic membrane.</text>
</comment>
<proteinExistence type="inferred from homology"/>
<protein>
    <recommendedName>
        <fullName evidence="5 6">Cell division protein FtsZ</fullName>
    </recommendedName>
</protein>
<dbReference type="GO" id="GO:0032153">
    <property type="term" value="C:cell division site"/>
    <property type="evidence" value="ECO:0007669"/>
    <property type="project" value="UniProtKB-UniRule"/>
</dbReference>
<evidence type="ECO:0000313" key="11">
    <source>
        <dbReference type="EMBL" id="SEF59674.1"/>
    </source>
</evidence>
<dbReference type="GO" id="GO:0043093">
    <property type="term" value="P:FtsZ-dependent cytokinesis"/>
    <property type="evidence" value="ECO:0007669"/>
    <property type="project" value="UniProtKB-UniRule"/>
</dbReference>
<evidence type="ECO:0000256" key="6">
    <source>
        <dbReference type="NCBIfam" id="TIGR00065"/>
    </source>
</evidence>
<dbReference type="InterPro" id="IPR036525">
    <property type="entry name" value="Tubulin/FtsZ_GTPase_sf"/>
</dbReference>
<keyword evidence="12" id="KW-1185">Reference proteome</keyword>
<evidence type="ECO:0000259" key="10">
    <source>
        <dbReference type="SMART" id="SM00865"/>
    </source>
</evidence>
<keyword evidence="5 7" id="KW-0717">Septation</keyword>
<feature type="binding site" evidence="5">
    <location>
        <begin position="24"/>
        <end position="28"/>
    </location>
    <ligand>
        <name>GTP</name>
        <dbReference type="ChEBI" id="CHEBI:37565"/>
    </ligand>
</feature>
<keyword evidence="5 7" id="KW-0132">Cell division</keyword>
<keyword evidence="4 5" id="KW-0342">GTP-binding</keyword>
<evidence type="ECO:0000256" key="3">
    <source>
        <dbReference type="ARBA" id="ARBA00022741"/>
    </source>
</evidence>
<dbReference type="Gene3D" id="3.40.50.1440">
    <property type="entry name" value="Tubulin/FtsZ, GTPase domain"/>
    <property type="match status" value="1"/>
</dbReference>
<feature type="binding site" evidence="5">
    <location>
        <position position="190"/>
    </location>
    <ligand>
        <name>GTP</name>
        <dbReference type="ChEBI" id="CHEBI:37565"/>
    </ligand>
</feature>
<dbReference type="PROSITE" id="PS01134">
    <property type="entry name" value="FTSZ_1"/>
    <property type="match status" value="1"/>
</dbReference>
<dbReference type="EMBL" id="FNVD01000002">
    <property type="protein sequence ID" value="SEF59674.1"/>
    <property type="molecule type" value="Genomic_DNA"/>
</dbReference>
<sequence>MTLNLSMPGHEELKPRITVFGVGGAGGNAVNNMIEKQLEGVDFVVANTDAQALQQSKAQSRIQMGVKVTEGLGAGARPSVGAKAAEESIEQIVDHLAGAHMCFITAGMGGGTGTGAAPIIAQAARELGVLTVGVVTKPFQFEGAKRMRQAEEGVEQLQKMVDTLIIIPNQNLFRLANEKTTFTEAFAMADDVLYQGVKGVTDLMVKPGLINLDFADVRSVMDEMGKAMMGTGEAEGEDRAIQAAEKAIANPLLDEISLKGAKGVLINITGSHDLTLFELDEAANRIREEVDPDANIIVGSTLDTDMQGVMRVSVVATGIDASDVHSEVPVPRRPLSQPLKQTVSVEEAASEPLELDQPVAAEAAEEPTLFEGFEVEKAAAEDMAEDLFEDEGLQETDDDLPPPAYRPEREFGQFDDAAVDESVESFVAPRPAAAGTASPQTMERLRAAVQNQPRSDGAPAQPAARREERPRFGINSLINRMTGHASDTPAAQAARRQPPVTQPSAAPQPEESVDPDQERIEIPAFLRRQAN</sequence>
<keyword evidence="5 7" id="KW-0131">Cell cycle</keyword>
<dbReference type="Pfam" id="PF12327">
    <property type="entry name" value="FtsZ_C"/>
    <property type="match status" value="1"/>
</dbReference>